<proteinExistence type="predicted"/>
<dbReference type="Pfam" id="PF02353">
    <property type="entry name" value="CMAS"/>
    <property type="match status" value="1"/>
</dbReference>
<name>A0ABQ6LYV3_9GAMM</name>
<dbReference type="EMBL" id="BSYJ01000003">
    <property type="protein sequence ID" value="GMG87244.1"/>
    <property type="molecule type" value="Genomic_DNA"/>
</dbReference>
<dbReference type="CDD" id="cd02440">
    <property type="entry name" value="AdoMet_MTases"/>
    <property type="match status" value="1"/>
</dbReference>
<sequence length="347" mass="40552">MGVVNDFSMQWVEAGMVPDSLIRGGIRRLLEQRLEEVGAADIELLSERNQAFYKSMYLAPVAPLPEKANEQHYEVPAEFFRQVLGSNRKYSCCFWSENNRSDLDQAERDALEITVSRAGIRDGMKVLDLGCGWGSVSLHIAQSFPGCEVIAVSNSASQREWIENEATKLGLDNLGVITADMNDFEIAQTFDRVISVEMFEHMRNYPELFERISRWLKPDGQFFMHIFCHRAAVYEFSVRDQDDWMGKYFFSGGIMPSGELPLQFQDHLAIDKQWCWDGRHYQRTADAWLEKMDRQRTEIMPILRDVYGSEASRWYQRWRLFFMACAELFGYDNGQQWFVGHYLFRRR</sequence>
<dbReference type="RefSeq" id="WP_285763879.1">
    <property type="nucleotide sequence ID" value="NZ_BSYJ01000003.1"/>
</dbReference>
<comment type="caution">
    <text evidence="1">The sequence shown here is derived from an EMBL/GenBank/DDBJ whole genome shotgun (WGS) entry which is preliminary data.</text>
</comment>
<accession>A0ABQ6LYV3</accession>
<dbReference type="InterPro" id="IPR029063">
    <property type="entry name" value="SAM-dependent_MTases_sf"/>
</dbReference>
<keyword evidence="2" id="KW-1185">Reference proteome</keyword>
<protein>
    <submittedName>
        <fullName evidence="1">Cyclopropane-fatty-acyl-phospholipid synthase family protein</fullName>
    </submittedName>
</protein>
<dbReference type="Proteomes" id="UP001224392">
    <property type="component" value="Unassembled WGS sequence"/>
</dbReference>
<evidence type="ECO:0000313" key="1">
    <source>
        <dbReference type="EMBL" id="GMG87244.1"/>
    </source>
</evidence>
<reference evidence="1 2" key="1">
    <citation type="submission" date="2023-04" db="EMBL/GenBank/DDBJ databases">
        <title>Marinobulbifer ophiurae gen. nov., sp. Nov., isolate from tissue of brittle star Ophioplocus japonicus.</title>
        <authorList>
            <person name="Kawano K."/>
            <person name="Sawayama S."/>
            <person name="Nakagawa S."/>
        </authorList>
    </citation>
    <scope>NUCLEOTIDE SEQUENCE [LARGE SCALE GENOMIC DNA]</scope>
    <source>
        <strain evidence="1 2">NKW57</strain>
    </source>
</reference>
<organism evidence="1 2">
    <name type="scientific">Biformimicrobium ophioploci</name>
    <dbReference type="NCBI Taxonomy" id="3036711"/>
    <lineage>
        <taxon>Bacteria</taxon>
        <taxon>Pseudomonadati</taxon>
        <taxon>Pseudomonadota</taxon>
        <taxon>Gammaproteobacteria</taxon>
        <taxon>Cellvibrionales</taxon>
        <taxon>Microbulbiferaceae</taxon>
        <taxon>Biformimicrobium</taxon>
    </lineage>
</organism>
<dbReference type="PANTHER" id="PTHR43832:SF1">
    <property type="entry name" value="S-ADENOSYL-L-METHIONINE-DEPENDENT METHYLTRANSFERASES SUPERFAMILY PROTEIN"/>
    <property type="match status" value="1"/>
</dbReference>
<evidence type="ECO:0000313" key="2">
    <source>
        <dbReference type="Proteomes" id="UP001224392"/>
    </source>
</evidence>
<gene>
    <name evidence="1" type="ORF">MNKW57_15650</name>
</gene>
<dbReference type="Gene3D" id="3.40.50.150">
    <property type="entry name" value="Vaccinia Virus protein VP39"/>
    <property type="match status" value="1"/>
</dbReference>
<dbReference type="SUPFAM" id="SSF53335">
    <property type="entry name" value="S-adenosyl-L-methionine-dependent methyltransferases"/>
    <property type="match status" value="1"/>
</dbReference>
<dbReference type="PANTHER" id="PTHR43832">
    <property type="match status" value="1"/>
</dbReference>